<organism evidence="8 9">
    <name type="scientific">Trichoglossum hirsutum</name>
    <dbReference type="NCBI Taxonomy" id="265104"/>
    <lineage>
        <taxon>Eukaryota</taxon>
        <taxon>Fungi</taxon>
        <taxon>Dikarya</taxon>
        <taxon>Ascomycota</taxon>
        <taxon>Pezizomycotina</taxon>
        <taxon>Geoglossomycetes</taxon>
        <taxon>Geoglossales</taxon>
        <taxon>Geoglossaceae</taxon>
        <taxon>Trichoglossum</taxon>
    </lineage>
</organism>
<gene>
    <name evidence="8" type="ORF">GP486_006827</name>
</gene>
<dbReference type="PROSITE" id="PS00107">
    <property type="entry name" value="PROTEIN_KINASE_ATP"/>
    <property type="match status" value="1"/>
</dbReference>
<evidence type="ECO:0000256" key="2">
    <source>
        <dbReference type="ARBA" id="ARBA00022741"/>
    </source>
</evidence>
<proteinExistence type="inferred from homology"/>
<dbReference type="SMART" id="SM00240">
    <property type="entry name" value="FHA"/>
    <property type="match status" value="1"/>
</dbReference>
<dbReference type="Pfam" id="PF00498">
    <property type="entry name" value="FHA"/>
    <property type="match status" value="1"/>
</dbReference>
<evidence type="ECO:0000256" key="3">
    <source>
        <dbReference type="ARBA" id="ARBA00022840"/>
    </source>
</evidence>
<feature type="compositionally biased region" description="Low complexity" evidence="5">
    <location>
        <begin position="151"/>
        <end position="163"/>
    </location>
</feature>
<dbReference type="FunFam" id="1.10.510.10:FF:001380">
    <property type="entry name" value="Checkpoint kinase 2-like protein"/>
    <property type="match status" value="1"/>
</dbReference>
<dbReference type="SMART" id="SM00220">
    <property type="entry name" value="S_TKc"/>
    <property type="match status" value="1"/>
</dbReference>
<evidence type="ECO:0000256" key="1">
    <source>
        <dbReference type="ARBA" id="ARBA00005575"/>
    </source>
</evidence>
<feature type="binding site" evidence="4">
    <location>
        <position position="299"/>
    </location>
    <ligand>
        <name>ATP</name>
        <dbReference type="ChEBI" id="CHEBI:30616"/>
    </ligand>
</feature>
<dbReference type="Pfam" id="PF00069">
    <property type="entry name" value="Pkinase"/>
    <property type="match status" value="1"/>
</dbReference>
<keyword evidence="9" id="KW-1185">Reference proteome</keyword>
<evidence type="ECO:0000259" key="6">
    <source>
        <dbReference type="PROSITE" id="PS50006"/>
    </source>
</evidence>
<feature type="compositionally biased region" description="Polar residues" evidence="5">
    <location>
        <begin position="34"/>
        <end position="52"/>
    </location>
</feature>
<dbReference type="FunFam" id="3.30.200.20:FF:000042">
    <property type="entry name" value="Aurora kinase A"/>
    <property type="match status" value="1"/>
</dbReference>
<evidence type="ECO:0000256" key="5">
    <source>
        <dbReference type="SAM" id="MobiDB-lite"/>
    </source>
</evidence>
<dbReference type="CDD" id="cd05117">
    <property type="entry name" value="STKc_CAMK"/>
    <property type="match status" value="1"/>
</dbReference>
<feature type="compositionally biased region" description="Polar residues" evidence="5">
    <location>
        <begin position="79"/>
        <end position="92"/>
    </location>
</feature>
<dbReference type="PROSITE" id="PS00108">
    <property type="entry name" value="PROTEIN_KINASE_ST"/>
    <property type="match status" value="1"/>
</dbReference>
<dbReference type="PANTHER" id="PTHR24347">
    <property type="entry name" value="SERINE/THREONINE-PROTEIN KINASE"/>
    <property type="match status" value="1"/>
</dbReference>
<evidence type="ECO:0000313" key="8">
    <source>
        <dbReference type="EMBL" id="KAH0552977.1"/>
    </source>
</evidence>
<name>A0A9P8I7F8_9PEZI</name>
<dbReference type="Gene3D" id="2.60.200.20">
    <property type="match status" value="1"/>
</dbReference>
<dbReference type="InterPro" id="IPR008984">
    <property type="entry name" value="SMAD_FHA_dom_sf"/>
</dbReference>
<dbReference type="GO" id="GO:0004672">
    <property type="term" value="F:protein kinase activity"/>
    <property type="evidence" value="ECO:0007669"/>
    <property type="project" value="InterPro"/>
</dbReference>
<reference evidence="8" key="1">
    <citation type="submission" date="2021-03" db="EMBL/GenBank/DDBJ databases">
        <title>Comparative genomics and phylogenomic investigation of the class Geoglossomycetes provide insights into ecological specialization and systematics.</title>
        <authorList>
            <person name="Melie T."/>
            <person name="Pirro S."/>
            <person name="Miller A.N."/>
            <person name="Quandt A."/>
        </authorList>
    </citation>
    <scope>NUCLEOTIDE SEQUENCE</scope>
    <source>
        <strain evidence="8">CAQ_001_2017</strain>
    </source>
</reference>
<feature type="compositionally biased region" description="Polar residues" evidence="5">
    <location>
        <begin position="164"/>
        <end position="176"/>
    </location>
</feature>
<dbReference type="Gene3D" id="1.10.510.10">
    <property type="entry name" value="Transferase(Phosphotransferase) domain 1"/>
    <property type="match status" value="1"/>
</dbReference>
<feature type="region of interest" description="Disordered" evidence="5">
    <location>
        <begin position="1"/>
        <end position="106"/>
    </location>
</feature>
<dbReference type="InterPro" id="IPR017441">
    <property type="entry name" value="Protein_kinase_ATP_BS"/>
</dbReference>
<feature type="region of interest" description="Disordered" evidence="5">
    <location>
        <begin position="604"/>
        <end position="657"/>
    </location>
</feature>
<dbReference type="GO" id="GO:0005524">
    <property type="term" value="F:ATP binding"/>
    <property type="evidence" value="ECO:0007669"/>
    <property type="project" value="UniProtKB-UniRule"/>
</dbReference>
<dbReference type="InterPro" id="IPR008271">
    <property type="entry name" value="Ser/Thr_kinase_AS"/>
</dbReference>
<feature type="compositionally biased region" description="Acidic residues" evidence="5">
    <location>
        <begin position="648"/>
        <end position="657"/>
    </location>
</feature>
<dbReference type="Proteomes" id="UP000750711">
    <property type="component" value="Unassembled WGS sequence"/>
</dbReference>
<sequence length="657" mass="73131">MTLIKPSPGGVDQESKKAKHGKKSQAGAADPASGTAQKSSPTTYNDSMTTEYINEGTATPDGGRGPTGHPIQSPPRPESATSPPSDTQQASQFVYPPPSISNEVEDEEAEGVWGYLTPIASSQYEPSVVLKKRDACAVVLPKATSRQTRSAAKGKGKVAANGKQNQPGKQKGSPSNGYIIGRHPECDILVQNDPTISNRHALLFVEQSDGSTIAFVEDLSSNGTFVNDAIVGRNKRRDLQEGDEISIVNLKRFIFRYPRNRKTSAFNQQYTLGDQLGKGHFATVYLCAEKSTGQRYAVKVFTQRKGVDERSKNEGLQKEISVLMSVSHPNLLCLKDTFAEEDRVYLVLELAPEGELFNWIISHTKLSEDHARHIFKQLFHGVKYLHDRDIVHRDIKPENILLVNRALTVKIADFGLAKIIGEDSFTTTLCGTPSYVAPEILRKNDHRKYTRAVDIWSLGVVLYICLCGFPPFSDELMTAEFPFTLMDQIRKGIFNYPTPYWDEIDDPVLDLIDKMLTVNADERLTIDECLQHPWITQNFKSNSQNPDVNPADSIDGLTPAMNNLDFSKRKVARTRTLLCNMNEVVVGKEIDKANNKPTVKIFQKNADHKTNKSPVKTEFSPQRLRENSPGALRAPEEFMQMGGKGDEVLFDDEDDDE</sequence>
<feature type="domain" description="Protein kinase" evidence="7">
    <location>
        <begin position="270"/>
        <end position="535"/>
    </location>
</feature>
<keyword evidence="2 4" id="KW-0547">Nucleotide-binding</keyword>
<dbReference type="SUPFAM" id="SSF56112">
    <property type="entry name" value="Protein kinase-like (PK-like)"/>
    <property type="match status" value="1"/>
</dbReference>
<feature type="region of interest" description="Disordered" evidence="5">
    <location>
        <begin position="144"/>
        <end position="177"/>
    </location>
</feature>
<dbReference type="EMBL" id="JAGHQM010001668">
    <property type="protein sequence ID" value="KAH0552977.1"/>
    <property type="molecule type" value="Genomic_DNA"/>
</dbReference>
<keyword evidence="3 4" id="KW-0067">ATP-binding</keyword>
<dbReference type="InterPro" id="IPR000719">
    <property type="entry name" value="Prot_kinase_dom"/>
</dbReference>
<comment type="caution">
    <text evidence="8">The sequence shown here is derived from an EMBL/GenBank/DDBJ whole genome shotgun (WGS) entry which is preliminary data.</text>
</comment>
<dbReference type="InterPro" id="IPR011009">
    <property type="entry name" value="Kinase-like_dom_sf"/>
</dbReference>
<feature type="domain" description="FHA" evidence="6">
    <location>
        <begin position="178"/>
        <end position="231"/>
    </location>
</feature>
<evidence type="ECO:0000259" key="7">
    <source>
        <dbReference type="PROSITE" id="PS50011"/>
    </source>
</evidence>
<evidence type="ECO:0000313" key="9">
    <source>
        <dbReference type="Proteomes" id="UP000750711"/>
    </source>
</evidence>
<dbReference type="PROSITE" id="PS50006">
    <property type="entry name" value="FHA_DOMAIN"/>
    <property type="match status" value="1"/>
</dbReference>
<accession>A0A9P8I7F8</accession>
<dbReference type="AlphaFoldDB" id="A0A9P8I7F8"/>
<protein>
    <submittedName>
        <fullName evidence="8">Uncharacterized protein</fullName>
    </submittedName>
</protein>
<dbReference type="SUPFAM" id="SSF49879">
    <property type="entry name" value="SMAD/FHA domain"/>
    <property type="match status" value="1"/>
</dbReference>
<comment type="similarity">
    <text evidence="1">Belongs to the protein kinase superfamily. CAMK Ser/Thr protein kinase family. CHEK2 subfamily.</text>
</comment>
<feature type="non-terminal residue" evidence="8">
    <location>
        <position position="657"/>
    </location>
</feature>
<evidence type="ECO:0000256" key="4">
    <source>
        <dbReference type="PROSITE-ProRule" id="PRU10141"/>
    </source>
</evidence>
<dbReference type="InterPro" id="IPR000253">
    <property type="entry name" value="FHA_dom"/>
</dbReference>
<dbReference type="PROSITE" id="PS50011">
    <property type="entry name" value="PROTEIN_KINASE_DOM"/>
    <property type="match status" value="1"/>
</dbReference>